<evidence type="ECO:0000313" key="3">
    <source>
        <dbReference type="Proteomes" id="UP000646053"/>
    </source>
</evidence>
<evidence type="ECO:0000256" key="1">
    <source>
        <dbReference type="SAM" id="MobiDB-lite"/>
    </source>
</evidence>
<accession>A0A8J8CKF6</accession>
<sequence>MRNRPALTSLIPKKKGAGSSDRVIPQPFFPIPEAWQSQVHLTTLCSKVDCFSA</sequence>
<proteinExistence type="predicted"/>
<gene>
    <name evidence="2" type="ORF">GS601_04690</name>
</gene>
<dbReference type="AlphaFoldDB" id="A0A8J8CKF6"/>
<dbReference type="EMBL" id="WVIE01000004">
    <property type="protein sequence ID" value="NDJ16595.1"/>
    <property type="molecule type" value="Genomic_DNA"/>
</dbReference>
<name>A0A8J8CKF6_9CYAN</name>
<evidence type="ECO:0000313" key="2">
    <source>
        <dbReference type="EMBL" id="NDJ16595.1"/>
    </source>
</evidence>
<feature type="region of interest" description="Disordered" evidence="1">
    <location>
        <begin position="1"/>
        <end position="21"/>
    </location>
</feature>
<dbReference type="RefSeq" id="WP_162422110.1">
    <property type="nucleotide sequence ID" value="NZ_WVIE01000004.1"/>
</dbReference>
<comment type="caution">
    <text evidence="2">The sequence shown here is derived from an EMBL/GenBank/DDBJ whole genome shotgun (WGS) entry which is preliminary data.</text>
</comment>
<dbReference type="Proteomes" id="UP000646053">
    <property type="component" value="Unassembled WGS sequence"/>
</dbReference>
<keyword evidence="3" id="KW-1185">Reference proteome</keyword>
<reference evidence="2" key="1">
    <citation type="submission" date="2019-12" db="EMBL/GenBank/DDBJ databases">
        <title>High-Quality draft genome sequences of three cyanobacteria isolated from the limestone walls of the Old Cathedral of Coimbra.</title>
        <authorList>
            <person name="Tiago I."/>
            <person name="Soares F."/>
            <person name="Portugal A."/>
        </authorList>
    </citation>
    <scope>NUCLEOTIDE SEQUENCE</scope>
    <source>
        <strain evidence="2">A</strain>
    </source>
</reference>
<organism evidence="2 3">
    <name type="scientific">Myxacorys almedinensis A</name>
    <dbReference type="NCBI Taxonomy" id="2690445"/>
    <lineage>
        <taxon>Bacteria</taxon>
        <taxon>Bacillati</taxon>
        <taxon>Cyanobacteriota</taxon>
        <taxon>Cyanophyceae</taxon>
        <taxon>Leptolyngbyales</taxon>
        <taxon>Leptolyngbyaceae</taxon>
        <taxon>Myxacorys</taxon>
        <taxon>Myxacorys almedinensis</taxon>
    </lineage>
</organism>
<protein>
    <submittedName>
        <fullName evidence="2">Uncharacterized protein</fullName>
    </submittedName>
</protein>